<dbReference type="HOGENOM" id="CLU_054856_2_1_7"/>
<keyword evidence="10 11" id="KW-0119">Carbohydrate metabolism</keyword>
<dbReference type="Gene3D" id="3.20.20.70">
    <property type="entry name" value="Aldolase class I"/>
    <property type="match status" value="1"/>
</dbReference>
<dbReference type="GO" id="GO:0004750">
    <property type="term" value="F:D-ribulose-phosphate 3-epimerase activity"/>
    <property type="evidence" value="ECO:0007669"/>
    <property type="project" value="UniProtKB-UniRule"/>
</dbReference>
<dbReference type="FunFam" id="3.20.20.70:FF:000004">
    <property type="entry name" value="Ribulose-phosphate 3-epimerase"/>
    <property type="match status" value="1"/>
</dbReference>
<dbReference type="NCBIfam" id="TIGR01163">
    <property type="entry name" value="rpe"/>
    <property type="match status" value="1"/>
</dbReference>
<dbReference type="PROSITE" id="PS01086">
    <property type="entry name" value="RIBUL_P_3_EPIMER_2"/>
    <property type="match status" value="1"/>
</dbReference>
<dbReference type="GO" id="GO:0019323">
    <property type="term" value="P:pentose catabolic process"/>
    <property type="evidence" value="ECO:0007669"/>
    <property type="project" value="UniProtKB-UniRule"/>
</dbReference>
<evidence type="ECO:0000313" key="16">
    <source>
        <dbReference type="Proteomes" id="UP000019140"/>
    </source>
</evidence>
<dbReference type="AlphaFoldDB" id="W4LCT8"/>
<dbReference type="EC" id="5.1.3.1" evidence="7 10"/>
<evidence type="ECO:0000256" key="5">
    <source>
        <dbReference type="ARBA" id="ARBA00001954"/>
    </source>
</evidence>
<dbReference type="PANTHER" id="PTHR11749">
    <property type="entry name" value="RIBULOSE-5-PHOSPHATE-3-EPIMERASE"/>
    <property type="match status" value="1"/>
</dbReference>
<comment type="pathway">
    <text evidence="10">Carbohydrate degradation.</text>
</comment>
<comment type="cofactor">
    <cofactor evidence="2">
        <name>Mn(2+)</name>
        <dbReference type="ChEBI" id="CHEBI:29035"/>
    </cofactor>
</comment>
<reference evidence="15 16" key="1">
    <citation type="journal article" date="2014" name="Nature">
        <title>An environmental bacterial taxon with a large and distinct metabolic repertoire.</title>
        <authorList>
            <person name="Wilson M.C."/>
            <person name="Mori T."/>
            <person name="Ruckert C."/>
            <person name="Uria A.R."/>
            <person name="Helf M.J."/>
            <person name="Takada K."/>
            <person name="Gernert C."/>
            <person name="Steffens U.A."/>
            <person name="Heycke N."/>
            <person name="Schmitt S."/>
            <person name="Rinke C."/>
            <person name="Helfrich E.J."/>
            <person name="Brachmann A.O."/>
            <person name="Gurgui C."/>
            <person name="Wakimoto T."/>
            <person name="Kracht M."/>
            <person name="Crusemann M."/>
            <person name="Hentschel U."/>
            <person name="Abe I."/>
            <person name="Matsunaga S."/>
            <person name="Kalinowski J."/>
            <person name="Takeyama H."/>
            <person name="Piel J."/>
        </authorList>
    </citation>
    <scope>NUCLEOTIDE SEQUENCE [LARGE SCALE GENOMIC DNA]</scope>
    <source>
        <strain evidence="16">TSY2</strain>
    </source>
</reference>
<keyword evidence="9 10" id="KW-0413">Isomerase</keyword>
<dbReference type="InterPro" id="IPR026019">
    <property type="entry name" value="Ribul_P_3_epim"/>
</dbReference>
<keyword evidence="13" id="KW-0862">Zinc</keyword>
<evidence type="ECO:0000256" key="6">
    <source>
        <dbReference type="ARBA" id="ARBA00009541"/>
    </source>
</evidence>
<feature type="binding site" evidence="10 13">
    <location>
        <position position="34"/>
    </location>
    <ligand>
        <name>a divalent metal cation</name>
        <dbReference type="ChEBI" id="CHEBI:60240"/>
    </ligand>
</feature>
<dbReference type="GO" id="GO:0005737">
    <property type="term" value="C:cytoplasm"/>
    <property type="evidence" value="ECO:0007669"/>
    <property type="project" value="UniProtKB-ARBA"/>
</dbReference>
<dbReference type="GO" id="GO:0046872">
    <property type="term" value="F:metal ion binding"/>
    <property type="evidence" value="ECO:0007669"/>
    <property type="project" value="UniProtKB-UniRule"/>
</dbReference>
<evidence type="ECO:0000313" key="15">
    <source>
        <dbReference type="EMBL" id="ETW95893.1"/>
    </source>
</evidence>
<evidence type="ECO:0000256" key="2">
    <source>
        <dbReference type="ARBA" id="ARBA00001936"/>
    </source>
</evidence>
<dbReference type="EMBL" id="AZHX01002258">
    <property type="protein sequence ID" value="ETW95893.1"/>
    <property type="molecule type" value="Genomic_DNA"/>
</dbReference>
<comment type="cofactor">
    <cofactor evidence="3">
        <name>Co(2+)</name>
        <dbReference type="ChEBI" id="CHEBI:48828"/>
    </cofactor>
</comment>
<evidence type="ECO:0000256" key="11">
    <source>
        <dbReference type="PIRNR" id="PIRNR001461"/>
    </source>
</evidence>
<comment type="function">
    <text evidence="10">Catalyzes the reversible epimerization of D-ribulose 5-phosphate to D-xylulose 5-phosphate.</text>
</comment>
<gene>
    <name evidence="10" type="primary">rpe</name>
    <name evidence="15" type="ORF">ETSY2_47450</name>
</gene>
<dbReference type="InterPro" id="IPR013785">
    <property type="entry name" value="Aldolase_TIM"/>
</dbReference>
<dbReference type="InterPro" id="IPR011060">
    <property type="entry name" value="RibuloseP-bd_barrel"/>
</dbReference>
<keyword evidence="16" id="KW-1185">Reference proteome</keyword>
<dbReference type="PIRSF" id="PIRSF001461">
    <property type="entry name" value="RPE"/>
    <property type="match status" value="1"/>
</dbReference>
<feature type="active site" description="Proton acceptor" evidence="10 12">
    <location>
        <position position="34"/>
    </location>
</feature>
<evidence type="ECO:0000256" key="10">
    <source>
        <dbReference type="HAMAP-Rule" id="MF_02227"/>
    </source>
</evidence>
<comment type="caution">
    <text evidence="10">Lacks conserved residue(s) required for the propagation of feature annotation.</text>
</comment>
<feature type="binding site" evidence="10 14">
    <location>
        <position position="7"/>
    </location>
    <ligand>
        <name>substrate</name>
    </ligand>
</feature>
<comment type="cofactor">
    <cofactor evidence="5">
        <name>Fe(2+)</name>
        <dbReference type="ChEBI" id="CHEBI:29033"/>
    </cofactor>
</comment>
<comment type="similarity">
    <text evidence="6 10 11">Belongs to the ribulose-phosphate 3-epimerase family.</text>
</comment>
<comment type="caution">
    <text evidence="15">The sequence shown here is derived from an EMBL/GenBank/DDBJ whole genome shotgun (WGS) entry which is preliminary data.</text>
</comment>
<dbReference type="InterPro" id="IPR000056">
    <property type="entry name" value="Ribul_P_3_epim-like"/>
</dbReference>
<dbReference type="PROSITE" id="PS01085">
    <property type="entry name" value="RIBUL_P_3_EPIMER_1"/>
    <property type="match status" value="1"/>
</dbReference>
<feature type="binding site" evidence="10 14">
    <location>
        <begin position="141"/>
        <end position="144"/>
    </location>
    <ligand>
        <name>substrate</name>
    </ligand>
</feature>
<evidence type="ECO:0000256" key="7">
    <source>
        <dbReference type="ARBA" id="ARBA00013188"/>
    </source>
</evidence>
<evidence type="ECO:0000256" key="12">
    <source>
        <dbReference type="PIRSR" id="PIRSR001461-1"/>
    </source>
</evidence>
<accession>W4LCT8</accession>
<dbReference type="GO" id="GO:0006098">
    <property type="term" value="P:pentose-phosphate shunt"/>
    <property type="evidence" value="ECO:0007669"/>
    <property type="project" value="UniProtKB-UniRule"/>
</dbReference>
<feature type="binding site" evidence="14">
    <location>
        <begin position="196"/>
        <end position="197"/>
    </location>
    <ligand>
        <name>substrate</name>
    </ligand>
</feature>
<proteinExistence type="inferred from homology"/>
<feature type="binding site" evidence="14">
    <location>
        <position position="176"/>
    </location>
    <ligand>
        <name>substrate</name>
    </ligand>
</feature>
<evidence type="ECO:0000256" key="9">
    <source>
        <dbReference type="ARBA" id="ARBA00023235"/>
    </source>
</evidence>
<feature type="active site" description="Proton donor" evidence="10 12">
    <location>
        <position position="174"/>
    </location>
</feature>
<keyword evidence="8 10" id="KW-0479">Metal-binding</keyword>
<feature type="binding site" evidence="10 13">
    <location>
        <position position="174"/>
    </location>
    <ligand>
        <name>a divalent metal cation</name>
        <dbReference type="ChEBI" id="CHEBI:60240"/>
    </ligand>
</feature>
<keyword evidence="13" id="KW-0170">Cobalt</keyword>
<comment type="catalytic activity">
    <reaction evidence="1 10 11">
        <text>D-ribulose 5-phosphate = D-xylulose 5-phosphate</text>
        <dbReference type="Rhea" id="RHEA:13677"/>
        <dbReference type="ChEBI" id="CHEBI:57737"/>
        <dbReference type="ChEBI" id="CHEBI:58121"/>
        <dbReference type="EC" id="5.1.3.1"/>
    </reaction>
</comment>
<feature type="binding site" evidence="10 13">
    <location>
        <position position="65"/>
    </location>
    <ligand>
        <name>a divalent metal cation</name>
        <dbReference type="ChEBI" id="CHEBI:60240"/>
    </ligand>
</feature>
<keyword evidence="13" id="KW-0464">Manganese</keyword>
<protein>
    <recommendedName>
        <fullName evidence="7 10">Ribulose-phosphate 3-epimerase</fullName>
        <ecNumber evidence="7 10">5.1.3.1</ecNumber>
    </recommendedName>
</protein>
<evidence type="ECO:0000256" key="8">
    <source>
        <dbReference type="ARBA" id="ARBA00022723"/>
    </source>
</evidence>
<evidence type="ECO:0000256" key="13">
    <source>
        <dbReference type="PIRSR" id="PIRSR001461-2"/>
    </source>
</evidence>
<feature type="binding site" evidence="10 14">
    <location>
        <position position="65"/>
    </location>
    <ligand>
        <name>substrate</name>
    </ligand>
</feature>
<evidence type="ECO:0000256" key="1">
    <source>
        <dbReference type="ARBA" id="ARBA00001782"/>
    </source>
</evidence>
<feature type="binding site" evidence="10">
    <location>
        <begin position="174"/>
        <end position="176"/>
    </location>
    <ligand>
        <name>substrate</name>
    </ligand>
</feature>
<evidence type="ECO:0000256" key="14">
    <source>
        <dbReference type="PIRSR" id="PIRSR001461-3"/>
    </source>
</evidence>
<dbReference type="Pfam" id="PF00834">
    <property type="entry name" value="Ribul_P_3_epim"/>
    <property type="match status" value="1"/>
</dbReference>
<sequence>MVQIAPSILAADFARLADEVARVESAGASLLHVDVMDGRFVPNLTIGPPVVKALHAVTDLPLDVHLMVEDADALLPDFIDAGSAILSVHVEACRHLHRTIQTIKAAGVKASVVLNPASPVSLLHDILPEIDMVLLMSVNPGFGGQSFIASTLDKIRLLRETIDARGLDVRIEVDGGVKASNVRQIREAGADILVAGTAVFGCDDYAQAIHALQNEGARQDKA</sequence>
<dbReference type="NCBIfam" id="NF004076">
    <property type="entry name" value="PRK05581.1-4"/>
    <property type="match status" value="1"/>
</dbReference>
<dbReference type="PATRIC" id="fig|1429439.4.peg.7864"/>
<dbReference type="HAMAP" id="MF_02227">
    <property type="entry name" value="RPE"/>
    <property type="match status" value="1"/>
</dbReference>
<feature type="binding site" evidence="10 13">
    <location>
        <position position="32"/>
    </location>
    <ligand>
        <name>a divalent metal cation</name>
        <dbReference type="ChEBI" id="CHEBI:60240"/>
    </ligand>
</feature>
<name>W4LCT8_9BACT</name>
<organism evidence="15 16">
    <name type="scientific">Candidatus Entotheonella gemina</name>
    <dbReference type="NCBI Taxonomy" id="1429439"/>
    <lineage>
        <taxon>Bacteria</taxon>
        <taxon>Pseudomonadati</taxon>
        <taxon>Nitrospinota/Tectimicrobiota group</taxon>
        <taxon>Candidatus Tectimicrobiota</taxon>
        <taxon>Candidatus Entotheonellia</taxon>
        <taxon>Candidatus Entotheonellales</taxon>
        <taxon>Candidatus Entotheonellaceae</taxon>
        <taxon>Candidatus Entotheonella</taxon>
    </lineage>
</organism>
<dbReference type="Proteomes" id="UP000019140">
    <property type="component" value="Unassembled WGS sequence"/>
</dbReference>
<dbReference type="SUPFAM" id="SSF51366">
    <property type="entry name" value="Ribulose-phoshate binding barrel"/>
    <property type="match status" value="1"/>
</dbReference>
<evidence type="ECO:0000256" key="3">
    <source>
        <dbReference type="ARBA" id="ARBA00001941"/>
    </source>
</evidence>
<evidence type="ECO:0000256" key="4">
    <source>
        <dbReference type="ARBA" id="ARBA00001947"/>
    </source>
</evidence>
<comment type="cofactor">
    <cofactor evidence="10 13">
        <name>a divalent metal cation</name>
        <dbReference type="ChEBI" id="CHEBI:60240"/>
    </cofactor>
    <text evidence="10 13">Binds 1 divalent metal cation per subunit.</text>
</comment>
<dbReference type="CDD" id="cd00429">
    <property type="entry name" value="RPE"/>
    <property type="match status" value="1"/>
</dbReference>
<comment type="cofactor">
    <cofactor evidence="4">
        <name>Zn(2+)</name>
        <dbReference type="ChEBI" id="CHEBI:29105"/>
    </cofactor>
</comment>